<dbReference type="PANTHER" id="PTHR35043">
    <property type="entry name" value="TRANSCRIPTION FACTOR DOMAIN-CONTAINING PROTEIN"/>
    <property type="match status" value="1"/>
</dbReference>
<protein>
    <submittedName>
        <fullName evidence="2">Uncharacterized protein</fullName>
    </submittedName>
</protein>
<proteinExistence type="predicted"/>
<dbReference type="STRING" id="1182544.W9VTI2"/>
<keyword evidence="3" id="KW-1185">Reference proteome</keyword>
<dbReference type="OrthoDB" id="9451547at2759"/>
<keyword evidence="1" id="KW-1133">Transmembrane helix</keyword>
<organism evidence="2 3">
    <name type="scientific">Cladophialophora yegresii CBS 114405</name>
    <dbReference type="NCBI Taxonomy" id="1182544"/>
    <lineage>
        <taxon>Eukaryota</taxon>
        <taxon>Fungi</taxon>
        <taxon>Dikarya</taxon>
        <taxon>Ascomycota</taxon>
        <taxon>Pezizomycotina</taxon>
        <taxon>Eurotiomycetes</taxon>
        <taxon>Chaetothyriomycetidae</taxon>
        <taxon>Chaetothyriales</taxon>
        <taxon>Herpotrichiellaceae</taxon>
        <taxon>Cladophialophora</taxon>
    </lineage>
</organism>
<dbReference type="GeneID" id="19181060"/>
<keyword evidence="1" id="KW-0812">Transmembrane</keyword>
<dbReference type="PANTHER" id="PTHR35043:SF8">
    <property type="entry name" value="DUF4220 DOMAIN-CONTAINING PROTEIN"/>
    <property type="match status" value="1"/>
</dbReference>
<dbReference type="Proteomes" id="UP000019473">
    <property type="component" value="Unassembled WGS sequence"/>
</dbReference>
<dbReference type="HOGENOM" id="CLU_022883_1_0_1"/>
<dbReference type="eggNOG" id="ENOG502S62U">
    <property type="taxonomic scope" value="Eukaryota"/>
</dbReference>
<feature type="transmembrane region" description="Helical" evidence="1">
    <location>
        <begin position="385"/>
        <end position="407"/>
    </location>
</feature>
<dbReference type="RefSeq" id="XP_007758675.1">
    <property type="nucleotide sequence ID" value="XM_007760485.1"/>
</dbReference>
<reference evidence="2 3" key="1">
    <citation type="submission" date="2013-03" db="EMBL/GenBank/DDBJ databases">
        <title>The Genome Sequence of Cladophialophora yegresii CBS 114405.</title>
        <authorList>
            <consortium name="The Broad Institute Genomics Platform"/>
            <person name="Cuomo C."/>
            <person name="de Hoog S."/>
            <person name="Gorbushina A."/>
            <person name="Walker B."/>
            <person name="Young S.K."/>
            <person name="Zeng Q."/>
            <person name="Gargeya S."/>
            <person name="Fitzgerald M."/>
            <person name="Haas B."/>
            <person name="Abouelleil A."/>
            <person name="Allen A.W."/>
            <person name="Alvarado L."/>
            <person name="Arachchi H.M."/>
            <person name="Berlin A.M."/>
            <person name="Chapman S.B."/>
            <person name="Gainer-Dewar J."/>
            <person name="Goldberg J."/>
            <person name="Griggs A."/>
            <person name="Gujja S."/>
            <person name="Hansen M."/>
            <person name="Howarth C."/>
            <person name="Imamovic A."/>
            <person name="Ireland A."/>
            <person name="Larimer J."/>
            <person name="McCowan C."/>
            <person name="Murphy C."/>
            <person name="Pearson M."/>
            <person name="Poon T.W."/>
            <person name="Priest M."/>
            <person name="Roberts A."/>
            <person name="Saif S."/>
            <person name="Shea T."/>
            <person name="Sisk P."/>
            <person name="Sykes S."/>
            <person name="Wortman J."/>
            <person name="Nusbaum C."/>
            <person name="Birren B."/>
        </authorList>
    </citation>
    <scope>NUCLEOTIDE SEQUENCE [LARGE SCALE GENOMIC DNA]</scope>
    <source>
        <strain evidence="2 3">CBS 114405</strain>
    </source>
</reference>
<dbReference type="VEuPathDB" id="FungiDB:A1O7_06483"/>
<evidence type="ECO:0000313" key="3">
    <source>
        <dbReference type="Proteomes" id="UP000019473"/>
    </source>
</evidence>
<keyword evidence="1" id="KW-0472">Membrane</keyword>
<dbReference type="EMBL" id="AMGW01000004">
    <property type="protein sequence ID" value="EXJ59052.1"/>
    <property type="molecule type" value="Genomic_DNA"/>
</dbReference>
<evidence type="ECO:0000313" key="2">
    <source>
        <dbReference type="EMBL" id="EXJ59052.1"/>
    </source>
</evidence>
<name>W9VTI2_9EURO</name>
<dbReference type="AlphaFoldDB" id="W9VTI2"/>
<sequence>MDQAVTNPSSLNKTISEVEFRKGWVHQPNQRGTIDIIWSCLLVLFVCIWTVINLNVPARKDGYWTQVFRKVRWSTLAICAPEILSLFASMQWNGSLQSVREMHEMGDKDWSAVHAFFANSGGFMLESTDQPEFPVRAASIHYLRVNGWIKPPKITKEEIWDRSKADKFAKGVALTQTAWLLLQCLARVVKGLAVSPLEIFTLAFVVCTACTAYFWLNKPQNVQLPTTIHMDHAIADVLLAAGDAAKDPYIDTPMDFVERPLWEQWERRPSLLAFGGLDHRPLPREPDDYAQPPPKPTLALCMWSLSMVHAGVHVLGWHFPFATTFERILWRVCSLVMLGVMCLGGVIPVISTRPNFDFRINLLWIWIRQTQNHRSTIARRWLFDLPVHIAASLYILARMFIIFEVFYSLRSLPASSYTCVDWTAIWPHV</sequence>
<feature type="transmembrane region" description="Helical" evidence="1">
    <location>
        <begin position="328"/>
        <end position="350"/>
    </location>
</feature>
<gene>
    <name evidence="2" type="ORF">A1O7_06483</name>
</gene>
<feature type="transmembrane region" description="Helical" evidence="1">
    <location>
        <begin position="36"/>
        <end position="56"/>
    </location>
</feature>
<accession>W9VTI2</accession>
<comment type="caution">
    <text evidence="2">The sequence shown here is derived from an EMBL/GenBank/DDBJ whole genome shotgun (WGS) entry which is preliminary data.</text>
</comment>
<feature type="transmembrane region" description="Helical" evidence="1">
    <location>
        <begin position="197"/>
        <end position="216"/>
    </location>
</feature>
<feature type="transmembrane region" description="Helical" evidence="1">
    <location>
        <begin position="297"/>
        <end position="316"/>
    </location>
</feature>
<evidence type="ECO:0000256" key="1">
    <source>
        <dbReference type="SAM" id="Phobius"/>
    </source>
</evidence>